<name>A0ABZ2KDP3_9BACT</name>
<evidence type="ECO:0000313" key="2">
    <source>
        <dbReference type="EMBL" id="WXA95617.1"/>
    </source>
</evidence>
<proteinExistence type="predicted"/>
<feature type="region of interest" description="Disordered" evidence="1">
    <location>
        <begin position="1"/>
        <end position="22"/>
    </location>
</feature>
<feature type="compositionally biased region" description="Acidic residues" evidence="1">
    <location>
        <begin position="165"/>
        <end position="193"/>
    </location>
</feature>
<reference evidence="2 3" key="1">
    <citation type="submission" date="2021-12" db="EMBL/GenBank/DDBJ databases">
        <title>Discovery of the Pendulisporaceae a myxobacterial family with distinct sporulation behavior and unique specialized metabolism.</title>
        <authorList>
            <person name="Garcia R."/>
            <person name="Popoff A."/>
            <person name="Bader C.D."/>
            <person name="Loehr J."/>
            <person name="Walesch S."/>
            <person name="Walt C."/>
            <person name="Boldt J."/>
            <person name="Bunk B."/>
            <person name="Haeckl F.J.F.P.J."/>
            <person name="Gunesch A.P."/>
            <person name="Birkelbach J."/>
            <person name="Nuebel U."/>
            <person name="Pietschmann T."/>
            <person name="Bach T."/>
            <person name="Mueller R."/>
        </authorList>
    </citation>
    <scope>NUCLEOTIDE SEQUENCE [LARGE SCALE GENOMIC DNA]</scope>
    <source>
        <strain evidence="2 3">MSr12523</strain>
    </source>
</reference>
<dbReference type="EMBL" id="CP089982">
    <property type="protein sequence ID" value="WXA95617.1"/>
    <property type="molecule type" value="Genomic_DNA"/>
</dbReference>
<evidence type="ECO:0000313" key="3">
    <source>
        <dbReference type="Proteomes" id="UP001379533"/>
    </source>
</evidence>
<gene>
    <name evidence="2" type="ORF">LZC95_02010</name>
</gene>
<evidence type="ECO:0008006" key="4">
    <source>
        <dbReference type="Google" id="ProtNLM"/>
    </source>
</evidence>
<accession>A0ABZ2KDP3</accession>
<dbReference type="RefSeq" id="WP_394846223.1">
    <property type="nucleotide sequence ID" value="NZ_CP089982.1"/>
</dbReference>
<organism evidence="2 3">
    <name type="scientific">Pendulispora brunnea</name>
    <dbReference type="NCBI Taxonomy" id="2905690"/>
    <lineage>
        <taxon>Bacteria</taxon>
        <taxon>Pseudomonadati</taxon>
        <taxon>Myxococcota</taxon>
        <taxon>Myxococcia</taxon>
        <taxon>Myxococcales</taxon>
        <taxon>Sorangiineae</taxon>
        <taxon>Pendulisporaceae</taxon>
        <taxon>Pendulispora</taxon>
    </lineage>
</organism>
<dbReference type="Proteomes" id="UP001379533">
    <property type="component" value="Chromosome"/>
</dbReference>
<evidence type="ECO:0000256" key="1">
    <source>
        <dbReference type="SAM" id="MobiDB-lite"/>
    </source>
</evidence>
<feature type="region of interest" description="Disordered" evidence="1">
    <location>
        <begin position="161"/>
        <end position="199"/>
    </location>
</feature>
<sequence length="199" mass="20968">MGILNRLFGEQPANPPAPAVSSDEEALRRYRYLLRTAPPEAIEQAHAEAFAQLTPEQRARALRELGQAVPEYEKTAASGQADPQSMARMATRAELRQPGILERTFGGGVGGGPSLGGVIGGSLLGSIAGSFIGTAIAHELLGGYDHHSTLLDDVTARDYQGYESAADDGDTVDDARYDEDVDPGDDFGGDDFDGGGFDV</sequence>
<keyword evidence="3" id="KW-1185">Reference proteome</keyword>
<protein>
    <recommendedName>
        <fullName evidence="4">DUF2076 domain-containing protein</fullName>
    </recommendedName>
</protein>